<keyword evidence="1" id="KW-0472">Membrane</keyword>
<name>A0A0R3TFQ0_RODNA</name>
<accession>A0A0R3TFQ0</accession>
<reference evidence="2" key="1">
    <citation type="submission" date="2017-02" db="UniProtKB">
        <authorList>
            <consortium name="WormBaseParasite"/>
        </authorList>
    </citation>
    <scope>IDENTIFICATION</scope>
</reference>
<organism evidence="2">
    <name type="scientific">Rodentolepis nana</name>
    <name type="common">Dwarf tapeworm</name>
    <name type="synonym">Hymenolepis nana</name>
    <dbReference type="NCBI Taxonomy" id="102285"/>
    <lineage>
        <taxon>Eukaryota</taxon>
        <taxon>Metazoa</taxon>
        <taxon>Spiralia</taxon>
        <taxon>Lophotrochozoa</taxon>
        <taxon>Platyhelminthes</taxon>
        <taxon>Cestoda</taxon>
        <taxon>Eucestoda</taxon>
        <taxon>Cyclophyllidea</taxon>
        <taxon>Hymenolepididae</taxon>
        <taxon>Rodentolepis</taxon>
    </lineage>
</organism>
<sequence>LSTISPLFGECHCPLFLLCSSFEPSLCGKTSAGFLIKFFIVWKDIDRSMPCKIVVPFLANYHLVFFLSAADTVFYIHMSQLFWLALCFQLSLLLTVSPKGIPLW</sequence>
<dbReference type="WBParaSite" id="HNAJ_0000589101-mRNA-1">
    <property type="protein sequence ID" value="HNAJ_0000589101-mRNA-1"/>
    <property type="gene ID" value="HNAJ_0000589101"/>
</dbReference>
<proteinExistence type="predicted"/>
<feature type="transmembrane region" description="Helical" evidence="1">
    <location>
        <begin position="53"/>
        <end position="76"/>
    </location>
</feature>
<protein>
    <submittedName>
        <fullName evidence="2">Ovule protein</fullName>
    </submittedName>
</protein>
<dbReference type="AlphaFoldDB" id="A0A0R3TFQ0"/>
<keyword evidence="1" id="KW-0812">Transmembrane</keyword>
<keyword evidence="1" id="KW-1133">Transmembrane helix</keyword>
<evidence type="ECO:0000256" key="1">
    <source>
        <dbReference type="SAM" id="Phobius"/>
    </source>
</evidence>
<feature type="transmembrane region" description="Helical" evidence="1">
    <location>
        <begin position="82"/>
        <end position="101"/>
    </location>
</feature>
<evidence type="ECO:0000313" key="2">
    <source>
        <dbReference type="WBParaSite" id="HNAJ_0000589101-mRNA-1"/>
    </source>
</evidence>